<sequence>MKRIILNRIIALLFLSTILSCNNNFLEVAPSSEYSEDAVWSDPALIEPFVSSMYSANFGMPYADRQLSDFSDESRSTWSTTYNFNKSLMSPDGLQEWESGFGPEATLPLRWQPLYANVRRENIFFSKIGSVQATTDADKALVERLKGEVYFNRALTYHLLTALYGGVPIITKAYTLSDSFTVARNTYQECIDFITGQLDSAAAYLPLQNPADLQGHATKGAALALKSRVLLYAASDLHNSEKNGIVSDGYPHPELLGYTQGNAADRWKAAKDAAKAVIDLGLYDLYKKDPAPTDYVAQNFIDYFSSYGGNEEDILLQYFTPTYGGAGYVAGVVSDPNGYNCWGNQTPLQELVDDYEMSDGSKFSWTNPAEKENPYENREPRFYATVLYEGKQYRKRPSGYQTIDPFDKIQVGKVYHTSGKLLVAGIDTRDGPVNTANGGYTGYYNRKMTDTTVEAEFVRQDIPFRQFRYAEVLLNYAEACTELGEYAEARTYIDMIRHRAGLPDLPGTLTGNALLQACRHERRIELAFENFRFWDIRRWLIGKEVIHQTHAIDIRYTTDQNASTYRRSDGSTWGKPVYKVIETPGDLRIWENKDYFFPIMRDEMNKNTKLIQNPGY</sequence>
<keyword evidence="5" id="KW-0998">Cell outer membrane</keyword>
<dbReference type="Proteomes" id="UP001501207">
    <property type="component" value="Unassembled WGS sequence"/>
</dbReference>
<evidence type="ECO:0000256" key="4">
    <source>
        <dbReference type="ARBA" id="ARBA00023136"/>
    </source>
</evidence>
<dbReference type="Gene3D" id="1.25.40.390">
    <property type="match status" value="1"/>
</dbReference>
<dbReference type="InterPro" id="IPR011990">
    <property type="entry name" value="TPR-like_helical_dom_sf"/>
</dbReference>
<dbReference type="InterPro" id="IPR033985">
    <property type="entry name" value="SusD-like_N"/>
</dbReference>
<dbReference type="Pfam" id="PF07980">
    <property type="entry name" value="SusD_RagB"/>
    <property type="match status" value="1"/>
</dbReference>
<dbReference type="EMBL" id="BAABFN010000002">
    <property type="protein sequence ID" value="GAA4305339.1"/>
    <property type="molecule type" value="Genomic_DNA"/>
</dbReference>
<evidence type="ECO:0000259" key="8">
    <source>
        <dbReference type="Pfam" id="PF14322"/>
    </source>
</evidence>
<evidence type="ECO:0000313" key="10">
    <source>
        <dbReference type="Proteomes" id="UP001501207"/>
    </source>
</evidence>
<dbReference type="SUPFAM" id="SSF48452">
    <property type="entry name" value="TPR-like"/>
    <property type="match status" value="1"/>
</dbReference>
<dbReference type="Pfam" id="PF14322">
    <property type="entry name" value="SusD-like_3"/>
    <property type="match status" value="1"/>
</dbReference>
<organism evidence="9 10">
    <name type="scientific">Compostibacter hankyongensis</name>
    <dbReference type="NCBI Taxonomy" id="1007089"/>
    <lineage>
        <taxon>Bacteria</taxon>
        <taxon>Pseudomonadati</taxon>
        <taxon>Bacteroidota</taxon>
        <taxon>Chitinophagia</taxon>
        <taxon>Chitinophagales</taxon>
        <taxon>Chitinophagaceae</taxon>
        <taxon>Compostibacter</taxon>
    </lineage>
</organism>
<evidence type="ECO:0000256" key="6">
    <source>
        <dbReference type="SAM" id="SignalP"/>
    </source>
</evidence>
<feature type="chain" id="PRO_5046534811" evidence="6">
    <location>
        <begin position="22"/>
        <end position="616"/>
    </location>
</feature>
<keyword evidence="3 6" id="KW-0732">Signal</keyword>
<accession>A0ABP8FJM4</accession>
<comment type="subcellular location">
    <subcellularLocation>
        <location evidence="1">Cell outer membrane</location>
    </subcellularLocation>
</comment>
<feature type="domain" description="SusD-like N-terminal" evidence="8">
    <location>
        <begin position="25"/>
        <end position="231"/>
    </location>
</feature>
<proteinExistence type="inferred from homology"/>
<gene>
    <name evidence="9" type="ORF">GCM10023143_10550</name>
</gene>
<keyword evidence="4" id="KW-0472">Membrane</keyword>
<comment type="similarity">
    <text evidence="2">Belongs to the SusD family.</text>
</comment>
<dbReference type="RefSeq" id="WP_344976586.1">
    <property type="nucleotide sequence ID" value="NZ_BAABFN010000002.1"/>
</dbReference>
<protein>
    <submittedName>
        <fullName evidence="9">RagB/SusD family nutrient uptake outer membrane protein</fullName>
    </submittedName>
</protein>
<comment type="caution">
    <text evidence="9">The sequence shown here is derived from an EMBL/GenBank/DDBJ whole genome shotgun (WGS) entry which is preliminary data.</text>
</comment>
<evidence type="ECO:0000256" key="5">
    <source>
        <dbReference type="ARBA" id="ARBA00023237"/>
    </source>
</evidence>
<evidence type="ECO:0000259" key="7">
    <source>
        <dbReference type="Pfam" id="PF07980"/>
    </source>
</evidence>
<evidence type="ECO:0000256" key="2">
    <source>
        <dbReference type="ARBA" id="ARBA00006275"/>
    </source>
</evidence>
<feature type="signal peptide" evidence="6">
    <location>
        <begin position="1"/>
        <end position="21"/>
    </location>
</feature>
<reference evidence="10" key="1">
    <citation type="journal article" date="2019" name="Int. J. Syst. Evol. Microbiol.">
        <title>The Global Catalogue of Microorganisms (GCM) 10K type strain sequencing project: providing services to taxonomists for standard genome sequencing and annotation.</title>
        <authorList>
            <consortium name="The Broad Institute Genomics Platform"/>
            <consortium name="The Broad Institute Genome Sequencing Center for Infectious Disease"/>
            <person name="Wu L."/>
            <person name="Ma J."/>
        </authorList>
    </citation>
    <scope>NUCLEOTIDE SEQUENCE [LARGE SCALE GENOMIC DNA]</scope>
    <source>
        <strain evidence="10">JCM 17664</strain>
    </source>
</reference>
<evidence type="ECO:0000313" key="9">
    <source>
        <dbReference type="EMBL" id="GAA4305339.1"/>
    </source>
</evidence>
<keyword evidence="10" id="KW-1185">Reference proteome</keyword>
<evidence type="ECO:0000256" key="1">
    <source>
        <dbReference type="ARBA" id="ARBA00004442"/>
    </source>
</evidence>
<evidence type="ECO:0000256" key="3">
    <source>
        <dbReference type="ARBA" id="ARBA00022729"/>
    </source>
</evidence>
<name>A0ABP8FJM4_9BACT</name>
<feature type="domain" description="RagB/SusD" evidence="7">
    <location>
        <begin position="331"/>
        <end position="616"/>
    </location>
</feature>
<dbReference type="PROSITE" id="PS51257">
    <property type="entry name" value="PROKAR_LIPOPROTEIN"/>
    <property type="match status" value="1"/>
</dbReference>
<dbReference type="InterPro" id="IPR012944">
    <property type="entry name" value="SusD_RagB_dom"/>
</dbReference>